<dbReference type="GO" id="GO:0051539">
    <property type="term" value="F:4 iron, 4 sulfur cluster binding"/>
    <property type="evidence" value="ECO:0007669"/>
    <property type="project" value="UniProtKB-KW"/>
</dbReference>
<dbReference type="PROSITE" id="PS00198">
    <property type="entry name" value="4FE4S_FER_1"/>
    <property type="match status" value="1"/>
</dbReference>
<name>A0A1C0YDL3_9BACL</name>
<dbReference type="PANTHER" id="PTHR43255:SF1">
    <property type="entry name" value="IRON-SULFUR-BINDING OXIDOREDUCTASE FADF-RELATED"/>
    <property type="match status" value="1"/>
</dbReference>
<feature type="transmembrane region" description="Helical" evidence="6">
    <location>
        <begin position="149"/>
        <end position="170"/>
    </location>
</feature>
<evidence type="ECO:0000256" key="4">
    <source>
        <dbReference type="ARBA" id="ARBA00023004"/>
    </source>
</evidence>
<dbReference type="RefSeq" id="WP_066466333.1">
    <property type="nucleotide sequence ID" value="NZ_MATO01000067.1"/>
</dbReference>
<keyword evidence="2" id="KW-0479">Metal-binding</keyword>
<dbReference type="Pfam" id="PF02754">
    <property type="entry name" value="CCG"/>
    <property type="match status" value="2"/>
</dbReference>
<evidence type="ECO:0000256" key="5">
    <source>
        <dbReference type="ARBA" id="ARBA00023014"/>
    </source>
</evidence>
<accession>A0A1C0YDL3</accession>
<evidence type="ECO:0000259" key="7">
    <source>
        <dbReference type="PROSITE" id="PS51379"/>
    </source>
</evidence>
<feature type="transmembrane region" description="Helical" evidence="6">
    <location>
        <begin position="107"/>
        <end position="129"/>
    </location>
</feature>
<feature type="transmembrane region" description="Helical" evidence="6">
    <location>
        <begin position="75"/>
        <end position="95"/>
    </location>
</feature>
<protein>
    <recommendedName>
        <fullName evidence="7">4Fe-4S ferredoxin-type domain-containing protein</fullName>
    </recommendedName>
</protein>
<sequence>MDIFLIVTWVLTIAAVAYAVGLFVYLLKTRYEFIKLGKKVEFDESVKERISQIMEKVFGQSKLLKDKKSGVMHVMFFYGFLLVQLGAIDLIIRGLAPDHHLPLGPLYGPFVFFEELVALIILVAVAMAFHRRYVEKHVRLKRGWKNGLVLIFIGGLMLSTLLANGFAMIWHEHTTFNGFEPVASTVMLAFSWLPPTAGMVMFYVSWWVHLLILLTFLVYVPQSKHFHLITSVGNVYFNRLDRVGTLEPIKFDLEDDEEAGEEDVSFGVGRIEDFTQKQLLDLYACVECGRCTNMCPASGTGKMLSPMDLIVKLRDHLTFTGAVTTKSKPWVPYQFFKNTKGNQLALAAGAEGAVIEDIYSPSLIGDVITEEEIWACTTCRNCEDQCPVMNEHVDKIIDLRRYLTMTEGKVNPDAQRAMTNIERQGNPWGLNRKEKEKWRDLDPSINIPTVKEANKSGEGFEYLFWVGSMGSFDSRSQKIALAFARLMNEAGVKFAILGNKEKNSGDTPRRLGNEFLFQELATGNIDEFEKNEVTKIVTIDPHAYNIFKNEYKDFGWNGEVLHHTELLYDLVKEGRLAMNHRVDETIVFHDSCYLGRYNGVFDPPREILRAVPGVKLVEMERNRQDGMCCGAGGGLMWMEEHVGNRINVARTEQALQTDASMISSGCPYCLTMLSDGTKAKEVEDKVGTFDIAEILERAVFGDVPTVETEEGTLN</sequence>
<feature type="domain" description="4Fe-4S ferredoxin-type" evidence="7">
    <location>
        <begin position="276"/>
        <end position="306"/>
    </location>
</feature>
<feature type="transmembrane region" description="Helical" evidence="6">
    <location>
        <begin position="200"/>
        <end position="220"/>
    </location>
</feature>
<comment type="caution">
    <text evidence="8">The sequence shown here is derived from an EMBL/GenBank/DDBJ whole genome shotgun (WGS) entry which is preliminary data.</text>
</comment>
<dbReference type="InterPro" id="IPR004017">
    <property type="entry name" value="Cys_rich_dom"/>
</dbReference>
<dbReference type="GO" id="GO:0046872">
    <property type="term" value="F:metal ion binding"/>
    <property type="evidence" value="ECO:0007669"/>
    <property type="project" value="UniProtKB-KW"/>
</dbReference>
<feature type="transmembrane region" description="Helical" evidence="6">
    <location>
        <begin position="6"/>
        <end position="27"/>
    </location>
</feature>
<dbReference type="Gene3D" id="1.20.950.20">
    <property type="entry name" value="Transmembrane di-heme cytochromes, Chain C"/>
    <property type="match status" value="1"/>
</dbReference>
<evidence type="ECO:0000256" key="6">
    <source>
        <dbReference type="SAM" id="Phobius"/>
    </source>
</evidence>
<gene>
    <name evidence="8" type="ORF">A6K76_02835</name>
</gene>
<organism evidence="8 9">
    <name type="scientific">Caryophanon latum</name>
    <dbReference type="NCBI Taxonomy" id="33977"/>
    <lineage>
        <taxon>Bacteria</taxon>
        <taxon>Bacillati</taxon>
        <taxon>Bacillota</taxon>
        <taxon>Bacilli</taxon>
        <taxon>Bacillales</taxon>
        <taxon>Caryophanaceae</taxon>
        <taxon>Caryophanon</taxon>
    </lineage>
</organism>
<dbReference type="PANTHER" id="PTHR43255">
    <property type="entry name" value="IRON-SULFUR-BINDING OXIDOREDUCTASE FADF-RELATED-RELATED"/>
    <property type="match status" value="1"/>
</dbReference>
<keyword evidence="6" id="KW-0812">Transmembrane</keyword>
<dbReference type="InterPro" id="IPR017900">
    <property type="entry name" value="4Fe4S_Fe_S_CS"/>
</dbReference>
<dbReference type="SUPFAM" id="SSF46548">
    <property type="entry name" value="alpha-helical ferredoxin"/>
    <property type="match status" value="1"/>
</dbReference>
<dbReference type="GO" id="GO:0016491">
    <property type="term" value="F:oxidoreductase activity"/>
    <property type="evidence" value="ECO:0007669"/>
    <property type="project" value="UniProtKB-KW"/>
</dbReference>
<dbReference type="Gene3D" id="1.10.1060.10">
    <property type="entry name" value="Alpha-helical ferredoxin"/>
    <property type="match status" value="1"/>
</dbReference>
<evidence type="ECO:0000256" key="3">
    <source>
        <dbReference type="ARBA" id="ARBA00023002"/>
    </source>
</evidence>
<dbReference type="InterPro" id="IPR009051">
    <property type="entry name" value="Helical_ferredxn"/>
</dbReference>
<proteinExistence type="predicted"/>
<dbReference type="GO" id="GO:0005886">
    <property type="term" value="C:plasma membrane"/>
    <property type="evidence" value="ECO:0007669"/>
    <property type="project" value="TreeGrafter"/>
</dbReference>
<dbReference type="PROSITE" id="PS51379">
    <property type="entry name" value="4FE4S_FER_2"/>
    <property type="match status" value="1"/>
</dbReference>
<keyword evidence="5" id="KW-0411">Iron-sulfur</keyword>
<keyword evidence="3" id="KW-0560">Oxidoreductase</keyword>
<dbReference type="EMBL" id="MATO01000067">
    <property type="protein sequence ID" value="OCS85229.1"/>
    <property type="molecule type" value="Genomic_DNA"/>
</dbReference>
<dbReference type="AlphaFoldDB" id="A0A1C0YDL3"/>
<evidence type="ECO:0000256" key="1">
    <source>
        <dbReference type="ARBA" id="ARBA00022485"/>
    </source>
</evidence>
<evidence type="ECO:0000313" key="8">
    <source>
        <dbReference type="EMBL" id="OCS85229.1"/>
    </source>
</evidence>
<evidence type="ECO:0000256" key="2">
    <source>
        <dbReference type="ARBA" id="ARBA00022723"/>
    </source>
</evidence>
<dbReference type="OrthoDB" id="9794954at2"/>
<reference evidence="8 9" key="1">
    <citation type="submission" date="2016-07" db="EMBL/GenBank/DDBJ databases">
        <title>Caryophanon latum genome sequencing.</title>
        <authorList>
            <person name="Verma A."/>
            <person name="Pal Y."/>
            <person name="Krishnamurthi S."/>
        </authorList>
    </citation>
    <scope>NUCLEOTIDE SEQUENCE [LARGE SCALE GENOMIC DNA]</scope>
    <source>
        <strain evidence="8 9">DSM 14151</strain>
    </source>
</reference>
<keyword evidence="6" id="KW-1133">Transmembrane helix</keyword>
<keyword evidence="9" id="KW-1185">Reference proteome</keyword>
<keyword evidence="6" id="KW-0472">Membrane</keyword>
<dbReference type="InterPro" id="IPR051460">
    <property type="entry name" value="HdrC_iron-sulfur_subunit"/>
</dbReference>
<keyword evidence="1" id="KW-0004">4Fe-4S</keyword>
<dbReference type="InterPro" id="IPR036197">
    <property type="entry name" value="NarG-like_sf"/>
</dbReference>
<evidence type="ECO:0000313" key="9">
    <source>
        <dbReference type="Proteomes" id="UP000093482"/>
    </source>
</evidence>
<dbReference type="SUPFAM" id="SSF103501">
    <property type="entry name" value="Respiratory nitrate reductase 1 gamma chain"/>
    <property type="match status" value="1"/>
</dbReference>
<dbReference type="Proteomes" id="UP000093482">
    <property type="component" value="Unassembled WGS sequence"/>
</dbReference>
<keyword evidence="4" id="KW-0408">Iron</keyword>
<dbReference type="InterPro" id="IPR017896">
    <property type="entry name" value="4Fe4S_Fe-S-bd"/>
</dbReference>
<dbReference type="Pfam" id="PF13183">
    <property type="entry name" value="Fer4_8"/>
    <property type="match status" value="1"/>
</dbReference>